<dbReference type="PROSITE" id="PS50850">
    <property type="entry name" value="MFS"/>
    <property type="match status" value="1"/>
</dbReference>
<evidence type="ECO:0000256" key="6">
    <source>
        <dbReference type="SAM" id="MobiDB-lite"/>
    </source>
</evidence>
<dbReference type="RefSeq" id="XP_006695402.1">
    <property type="nucleotide sequence ID" value="XM_006695339.1"/>
</dbReference>
<evidence type="ECO:0000256" key="5">
    <source>
        <dbReference type="ARBA" id="ARBA00023136"/>
    </source>
</evidence>
<feature type="transmembrane region" description="Helical" evidence="7">
    <location>
        <begin position="112"/>
        <end position="130"/>
    </location>
</feature>
<dbReference type="GO" id="GO:0022857">
    <property type="term" value="F:transmembrane transporter activity"/>
    <property type="evidence" value="ECO:0007669"/>
    <property type="project" value="InterPro"/>
</dbReference>
<organism evidence="10">
    <name type="scientific">Chaetomium thermophilum (strain DSM 1495 / CBS 144.50 / IMI 039719)</name>
    <name type="common">Thermochaetoides thermophila</name>
    <dbReference type="NCBI Taxonomy" id="759272"/>
    <lineage>
        <taxon>Eukaryota</taxon>
        <taxon>Fungi</taxon>
        <taxon>Dikarya</taxon>
        <taxon>Ascomycota</taxon>
        <taxon>Pezizomycotina</taxon>
        <taxon>Sordariomycetes</taxon>
        <taxon>Sordariomycetidae</taxon>
        <taxon>Sordariales</taxon>
        <taxon>Chaetomiaceae</taxon>
        <taxon>Thermochaetoides</taxon>
    </lineage>
</organism>
<evidence type="ECO:0000313" key="10">
    <source>
        <dbReference type="Proteomes" id="UP000008066"/>
    </source>
</evidence>
<feature type="transmembrane region" description="Helical" evidence="7">
    <location>
        <begin position="393"/>
        <end position="415"/>
    </location>
</feature>
<evidence type="ECO:0000256" key="1">
    <source>
        <dbReference type="ARBA" id="ARBA00004141"/>
    </source>
</evidence>
<evidence type="ECO:0000313" key="9">
    <source>
        <dbReference type="EMBL" id="EGS18457.1"/>
    </source>
</evidence>
<evidence type="ECO:0000256" key="4">
    <source>
        <dbReference type="ARBA" id="ARBA00022989"/>
    </source>
</evidence>
<feature type="transmembrane region" description="Helical" evidence="7">
    <location>
        <begin position="427"/>
        <end position="448"/>
    </location>
</feature>
<sequence>MTFESNLENKVPVGTHRKSKGRPDYPEEYVVRTKPHVDSKVRSSSSSEVGITGIMTQSYEKALLRKIDWRLLPAVGILYLLSFLDRSNVGNARIEGLAEDIDMTGNQYLTGLTLYFVGYVLFEVPCNIILRRTTPRLWLPTLTILWGIVATLMGLVENIAGFFVARFFLGVTESGLFPGVVYYFSMWYKRRERQFRISLFFGAAALAGSFGGILAYGIGHMAGVVWENGWRWIFILEGIATVIIAVAAYWFIYNYPDTAEFLTDEERKFIHNRLTADSDATHDERFTWGNVIKALRDPKCWLYGMSFHTTSLPLYTFSLFLPTIIKDLGFKAAIAQLLTVPPYAFAFLTTLGVATVSERIEKRAIPLIASALFAIIGYIILLSNPDPAGRPGISYLGTFFAAGGIYPATALALSWPAINVSGQTKRAVANAMQISIGNLGAVLGTQLYRANDGPRYIVGHSFALGYLVGNIVVSSILYSLLKSENQRRDQIAPEVKEVGELVDWQGDDDPRWRFKF</sequence>
<feature type="transmembrane region" description="Helical" evidence="7">
    <location>
        <begin position="162"/>
        <end position="185"/>
    </location>
</feature>
<dbReference type="CDD" id="cd17327">
    <property type="entry name" value="MFS_FEN2_like"/>
    <property type="match status" value="1"/>
</dbReference>
<feature type="transmembrane region" description="Helical" evidence="7">
    <location>
        <begin position="230"/>
        <end position="252"/>
    </location>
</feature>
<dbReference type="AlphaFoldDB" id="G0SD27"/>
<dbReference type="PANTHER" id="PTHR43791:SF22">
    <property type="entry name" value="TRANSPORTER, PUTATIVE (AFU_ORTHOLOGUE AFUA_6G11320)-RELATED"/>
    <property type="match status" value="1"/>
</dbReference>
<proteinExistence type="predicted"/>
<feature type="domain" description="Major facilitator superfamily (MFS) profile" evidence="8">
    <location>
        <begin position="71"/>
        <end position="487"/>
    </location>
</feature>
<dbReference type="InterPro" id="IPR011701">
    <property type="entry name" value="MFS"/>
</dbReference>
<dbReference type="InterPro" id="IPR020846">
    <property type="entry name" value="MFS_dom"/>
</dbReference>
<feature type="transmembrane region" description="Helical" evidence="7">
    <location>
        <begin position="333"/>
        <end position="357"/>
    </location>
</feature>
<dbReference type="Gene3D" id="1.20.1250.20">
    <property type="entry name" value="MFS general substrate transporter like domains"/>
    <property type="match status" value="2"/>
</dbReference>
<keyword evidence="2" id="KW-0813">Transport</keyword>
<feature type="transmembrane region" description="Helical" evidence="7">
    <location>
        <begin position="460"/>
        <end position="481"/>
    </location>
</feature>
<keyword evidence="4 7" id="KW-1133">Transmembrane helix</keyword>
<accession>G0SD27</accession>
<keyword evidence="5 7" id="KW-0472">Membrane</keyword>
<dbReference type="EMBL" id="GL988045">
    <property type="protein sequence ID" value="EGS18457.1"/>
    <property type="molecule type" value="Genomic_DNA"/>
</dbReference>
<keyword evidence="3 7" id="KW-0812">Transmembrane</keyword>
<name>G0SD27_CHATD</name>
<reference evidence="9 10" key="1">
    <citation type="journal article" date="2011" name="Cell">
        <title>Insight into structure and assembly of the nuclear pore complex by utilizing the genome of a eukaryotic thermophile.</title>
        <authorList>
            <person name="Amlacher S."/>
            <person name="Sarges P."/>
            <person name="Flemming D."/>
            <person name="van Noort V."/>
            <person name="Kunze R."/>
            <person name="Devos D.P."/>
            <person name="Arumugam M."/>
            <person name="Bork P."/>
            <person name="Hurt E."/>
        </authorList>
    </citation>
    <scope>NUCLEOTIDE SEQUENCE [LARGE SCALE GENOMIC DNA]</scope>
    <source>
        <strain evidence="10">DSM 1495 / CBS 144.50 / IMI 039719</strain>
    </source>
</reference>
<comment type="subcellular location">
    <subcellularLocation>
        <location evidence="1">Membrane</location>
        <topology evidence="1">Multi-pass membrane protein</topology>
    </subcellularLocation>
</comment>
<evidence type="ECO:0000256" key="3">
    <source>
        <dbReference type="ARBA" id="ARBA00022692"/>
    </source>
</evidence>
<dbReference type="FunFam" id="1.20.1250.20:FF:000034">
    <property type="entry name" value="MFS general substrate transporter"/>
    <property type="match status" value="1"/>
</dbReference>
<feature type="transmembrane region" description="Helical" evidence="7">
    <location>
        <begin position="364"/>
        <end position="381"/>
    </location>
</feature>
<dbReference type="PANTHER" id="PTHR43791">
    <property type="entry name" value="PERMEASE-RELATED"/>
    <property type="match status" value="1"/>
</dbReference>
<dbReference type="OMA" id="DPRWRFE"/>
<feature type="transmembrane region" description="Helical" evidence="7">
    <location>
        <begin position="197"/>
        <end position="218"/>
    </location>
</feature>
<dbReference type="SUPFAM" id="SSF103473">
    <property type="entry name" value="MFS general substrate transporter"/>
    <property type="match status" value="1"/>
</dbReference>
<evidence type="ECO:0000256" key="2">
    <source>
        <dbReference type="ARBA" id="ARBA00022448"/>
    </source>
</evidence>
<dbReference type="HOGENOM" id="CLU_001265_0_1_1"/>
<dbReference type="eggNOG" id="KOG2533">
    <property type="taxonomic scope" value="Eukaryota"/>
</dbReference>
<protein>
    <submittedName>
        <fullName evidence="9">Putative nicotinamide mononucleotide transmembrane transporter protein</fullName>
    </submittedName>
</protein>
<keyword evidence="10" id="KW-1185">Reference proteome</keyword>
<feature type="transmembrane region" description="Helical" evidence="7">
    <location>
        <begin position="137"/>
        <end position="156"/>
    </location>
</feature>
<dbReference type="OrthoDB" id="2962993at2759"/>
<dbReference type="Pfam" id="PF07690">
    <property type="entry name" value="MFS_1"/>
    <property type="match status" value="1"/>
</dbReference>
<dbReference type="GeneID" id="18259096"/>
<evidence type="ECO:0000256" key="7">
    <source>
        <dbReference type="SAM" id="Phobius"/>
    </source>
</evidence>
<feature type="transmembrane region" description="Helical" evidence="7">
    <location>
        <begin position="300"/>
        <end position="321"/>
    </location>
</feature>
<dbReference type="KEGG" id="cthr:CTHT_0050580"/>
<dbReference type="GO" id="GO:0016020">
    <property type="term" value="C:membrane"/>
    <property type="evidence" value="ECO:0007669"/>
    <property type="project" value="UniProtKB-SubCell"/>
</dbReference>
<dbReference type="FunFam" id="1.20.1250.20:FF:000068">
    <property type="entry name" value="MFS general substrate transporter"/>
    <property type="match status" value="1"/>
</dbReference>
<evidence type="ECO:0000259" key="8">
    <source>
        <dbReference type="PROSITE" id="PS50850"/>
    </source>
</evidence>
<dbReference type="InterPro" id="IPR036259">
    <property type="entry name" value="MFS_trans_sf"/>
</dbReference>
<feature type="region of interest" description="Disordered" evidence="6">
    <location>
        <begin position="1"/>
        <end position="25"/>
    </location>
</feature>
<dbReference type="Proteomes" id="UP000008066">
    <property type="component" value="Unassembled WGS sequence"/>
</dbReference>
<gene>
    <name evidence="9" type="ORF">CTHT_0050580</name>
</gene>